<reference evidence="2 3" key="1">
    <citation type="journal article" date="2021" name="Nat. Plants">
        <title>The Taxus genome provides insights into paclitaxel biosynthesis.</title>
        <authorList>
            <person name="Xiong X."/>
            <person name="Gou J."/>
            <person name="Liao Q."/>
            <person name="Li Y."/>
            <person name="Zhou Q."/>
            <person name="Bi G."/>
            <person name="Li C."/>
            <person name="Du R."/>
            <person name="Wang X."/>
            <person name="Sun T."/>
            <person name="Guo L."/>
            <person name="Liang H."/>
            <person name="Lu P."/>
            <person name="Wu Y."/>
            <person name="Zhang Z."/>
            <person name="Ro D.K."/>
            <person name="Shang Y."/>
            <person name="Huang S."/>
            <person name="Yan J."/>
        </authorList>
    </citation>
    <scope>NUCLEOTIDE SEQUENCE [LARGE SCALE GENOMIC DNA]</scope>
    <source>
        <strain evidence="2">Ta-2019</strain>
    </source>
</reference>
<evidence type="ECO:0000313" key="2">
    <source>
        <dbReference type="EMBL" id="KAH9318532.1"/>
    </source>
</evidence>
<dbReference type="AlphaFoldDB" id="A0AA38LEX0"/>
<evidence type="ECO:0000313" key="3">
    <source>
        <dbReference type="Proteomes" id="UP000824469"/>
    </source>
</evidence>
<proteinExistence type="predicted"/>
<accession>A0AA38LEX0</accession>
<keyword evidence="3" id="KW-1185">Reference proteome</keyword>
<protein>
    <submittedName>
        <fullName evidence="2">Uncharacterized protein</fullName>
    </submittedName>
</protein>
<feature type="region of interest" description="Disordered" evidence="1">
    <location>
        <begin position="1"/>
        <end position="43"/>
    </location>
</feature>
<gene>
    <name evidence="2" type="ORF">KI387_020301</name>
</gene>
<name>A0AA38LEX0_TAXCH</name>
<dbReference type="Proteomes" id="UP000824469">
    <property type="component" value="Unassembled WGS sequence"/>
</dbReference>
<sequence length="70" mass="7418">MSKKKSLQNPSGQAAQQTVFPKNQASNGPLRQTGLNGSTVDVEDPALSDSLYLDPAWGPLLQSPCSYLGN</sequence>
<feature type="non-terminal residue" evidence="2">
    <location>
        <position position="70"/>
    </location>
</feature>
<dbReference type="EMBL" id="JAHRHJ020000004">
    <property type="protein sequence ID" value="KAH9318532.1"/>
    <property type="molecule type" value="Genomic_DNA"/>
</dbReference>
<organism evidence="2 3">
    <name type="scientific">Taxus chinensis</name>
    <name type="common">Chinese yew</name>
    <name type="synonym">Taxus wallichiana var. chinensis</name>
    <dbReference type="NCBI Taxonomy" id="29808"/>
    <lineage>
        <taxon>Eukaryota</taxon>
        <taxon>Viridiplantae</taxon>
        <taxon>Streptophyta</taxon>
        <taxon>Embryophyta</taxon>
        <taxon>Tracheophyta</taxon>
        <taxon>Spermatophyta</taxon>
        <taxon>Pinopsida</taxon>
        <taxon>Pinidae</taxon>
        <taxon>Conifers II</taxon>
        <taxon>Cupressales</taxon>
        <taxon>Taxaceae</taxon>
        <taxon>Taxus</taxon>
    </lineage>
</organism>
<comment type="caution">
    <text evidence="2">The sequence shown here is derived from an EMBL/GenBank/DDBJ whole genome shotgun (WGS) entry which is preliminary data.</text>
</comment>
<feature type="compositionally biased region" description="Polar residues" evidence="1">
    <location>
        <begin position="7"/>
        <end position="39"/>
    </location>
</feature>
<evidence type="ECO:0000256" key="1">
    <source>
        <dbReference type="SAM" id="MobiDB-lite"/>
    </source>
</evidence>